<dbReference type="OrthoDB" id="407325at2759"/>
<gene>
    <name evidence="2" type="ORF">HXX76_000477</name>
</gene>
<dbReference type="Pfam" id="PF10294">
    <property type="entry name" value="Methyltransf_16"/>
    <property type="match status" value="1"/>
</dbReference>
<dbReference type="InterPro" id="IPR029063">
    <property type="entry name" value="SAM-dependent_MTases_sf"/>
</dbReference>
<comment type="caution">
    <text evidence="2">The sequence shown here is derived from an EMBL/GenBank/DDBJ whole genome shotgun (WGS) entry which is preliminary data.</text>
</comment>
<evidence type="ECO:0000313" key="2">
    <source>
        <dbReference type="EMBL" id="KAG2445873.1"/>
    </source>
</evidence>
<name>A0A835WEE6_CHLIN</name>
<evidence type="ECO:0008006" key="4">
    <source>
        <dbReference type="Google" id="ProtNLM"/>
    </source>
</evidence>
<protein>
    <recommendedName>
        <fullName evidence="4">Methyltransferase</fullName>
    </recommendedName>
</protein>
<dbReference type="AlphaFoldDB" id="A0A835WEE6"/>
<feature type="region of interest" description="Disordered" evidence="1">
    <location>
        <begin position="206"/>
        <end position="232"/>
    </location>
</feature>
<dbReference type="SUPFAM" id="SSF53335">
    <property type="entry name" value="S-adenosyl-L-methionine-dependent methyltransferases"/>
    <property type="match status" value="1"/>
</dbReference>
<feature type="compositionally biased region" description="Gly residues" evidence="1">
    <location>
        <begin position="218"/>
        <end position="232"/>
    </location>
</feature>
<reference evidence="2" key="1">
    <citation type="journal article" date="2020" name="bioRxiv">
        <title>Comparative genomics of Chlamydomonas.</title>
        <authorList>
            <person name="Craig R.J."/>
            <person name="Hasan A.R."/>
            <person name="Ness R.W."/>
            <person name="Keightley P.D."/>
        </authorList>
    </citation>
    <scope>NUCLEOTIDE SEQUENCE</scope>
    <source>
        <strain evidence="2">SAG 7.73</strain>
    </source>
</reference>
<dbReference type="InterPro" id="IPR019410">
    <property type="entry name" value="Methyltransf_16"/>
</dbReference>
<dbReference type="PANTHER" id="PTHR14614">
    <property type="entry name" value="HEPATOCELLULAR CARCINOMA-ASSOCIATED ANTIGEN"/>
    <property type="match status" value="1"/>
</dbReference>
<accession>A0A835WEE6</accession>
<evidence type="ECO:0000256" key="1">
    <source>
        <dbReference type="SAM" id="MobiDB-lite"/>
    </source>
</evidence>
<dbReference type="PANTHER" id="PTHR14614:SF157">
    <property type="entry name" value="METHYLTRANSFERASE TYPE 12 DOMAIN-CONTAINING PROTEIN"/>
    <property type="match status" value="1"/>
</dbReference>
<organism evidence="2 3">
    <name type="scientific">Chlamydomonas incerta</name>
    <dbReference type="NCBI Taxonomy" id="51695"/>
    <lineage>
        <taxon>Eukaryota</taxon>
        <taxon>Viridiplantae</taxon>
        <taxon>Chlorophyta</taxon>
        <taxon>core chlorophytes</taxon>
        <taxon>Chlorophyceae</taxon>
        <taxon>CS clade</taxon>
        <taxon>Chlamydomonadales</taxon>
        <taxon>Chlamydomonadaceae</taxon>
        <taxon>Chlamydomonas</taxon>
    </lineage>
</organism>
<feature type="region of interest" description="Disordered" evidence="1">
    <location>
        <begin position="237"/>
        <end position="256"/>
    </location>
</feature>
<keyword evidence="3" id="KW-1185">Reference proteome</keyword>
<dbReference type="Proteomes" id="UP000650467">
    <property type="component" value="Unassembled WGS sequence"/>
</dbReference>
<dbReference type="EMBL" id="JAEHOC010000001">
    <property type="protein sequence ID" value="KAG2445873.1"/>
    <property type="molecule type" value="Genomic_DNA"/>
</dbReference>
<dbReference type="Gene3D" id="3.40.50.150">
    <property type="entry name" value="Vaccinia Virus protein VP39"/>
    <property type="match status" value="1"/>
</dbReference>
<sequence length="451" mass="43452">MADEPSESTSLGTPDGPRGLVRVDGPTIYVTVAIAGVHITIAKRNLEYFDAQDPYFFDSDYTIAGSTGFLLWEANWLLLRLLRGTPGPAAPAAAAPPIPPPAAAAPAAATAAAGPPQTLDLTAGASSSAAAVDAAAAAAAAGQPGGGPALQLGRLLAGRRVLDLGSGTGLAGLCAAAAGAHVLLTDLASVCSGALRQNVARNERRGAGTGIDADGSSGSAGAGGGGEPGGCGGSAEGGAAGAAAAPGGGGDGGGGSGRQWAGSVQVGCAGGSAAVMALDWTEPLGPQVAASGGNDPREADFILAVDTIWLLDIFHAFIDVVLAVLSHNNSSSTGSSSSSSSSNDTAAAAAAAAAAGAVALGAEGGIPPAGGPAPNGAGSAPAPPPGDGEPKACFLAFVERAAEDSKLFIKKERVVEELAGRGCRVEVLLAEAVDVDGVGRPGRVLRVTLAR</sequence>
<proteinExistence type="predicted"/>
<evidence type="ECO:0000313" key="3">
    <source>
        <dbReference type="Proteomes" id="UP000650467"/>
    </source>
</evidence>